<dbReference type="RefSeq" id="WP_354363609.1">
    <property type="nucleotide sequence ID" value="NZ_JBEPLO010000001.1"/>
</dbReference>
<evidence type="ECO:0000313" key="4">
    <source>
        <dbReference type="Proteomes" id="UP001549122"/>
    </source>
</evidence>
<feature type="signal peptide" evidence="1">
    <location>
        <begin position="1"/>
        <end position="22"/>
    </location>
</feature>
<sequence length="119" mass="13497">MKKIISCSYLLLCSFILISCSAKTEKTETASSQTVYIGDNSKVSQLVSDLDYPSGLTYDSIEIQSDEEPYELKVFVSGTTDYYDELEKCADEAFERISNMDVIHFYHKDSGELLATYLR</sequence>
<comment type="caution">
    <text evidence="3">The sequence shown here is derived from an EMBL/GenBank/DDBJ whole genome shotgun (WGS) entry which is preliminary data.</text>
</comment>
<dbReference type="InterPro" id="IPR032250">
    <property type="entry name" value="DUF4825"/>
</dbReference>
<reference evidence="3 4" key="1">
    <citation type="submission" date="2024-06" db="EMBL/GenBank/DDBJ databases">
        <title>Genomic Encyclopedia of Type Strains, Phase IV (KMG-IV): sequencing the most valuable type-strain genomes for metagenomic binning, comparative biology and taxonomic classification.</title>
        <authorList>
            <person name="Goeker M."/>
        </authorList>
    </citation>
    <scope>NUCLEOTIDE SEQUENCE [LARGE SCALE GENOMIC DNA]</scope>
    <source>
        <strain evidence="3 4">DSM 28303</strain>
    </source>
</reference>
<dbReference type="Proteomes" id="UP001549122">
    <property type="component" value="Unassembled WGS sequence"/>
</dbReference>
<organism evidence="3 4">
    <name type="scientific">Streptococcus rupicaprae</name>
    <dbReference type="NCBI Taxonomy" id="759619"/>
    <lineage>
        <taxon>Bacteria</taxon>
        <taxon>Bacillati</taxon>
        <taxon>Bacillota</taxon>
        <taxon>Bacilli</taxon>
        <taxon>Lactobacillales</taxon>
        <taxon>Streptococcaceae</taxon>
        <taxon>Streptococcus</taxon>
    </lineage>
</organism>
<proteinExistence type="predicted"/>
<evidence type="ECO:0000259" key="2">
    <source>
        <dbReference type="Pfam" id="PF16107"/>
    </source>
</evidence>
<evidence type="ECO:0000256" key="1">
    <source>
        <dbReference type="SAM" id="SignalP"/>
    </source>
</evidence>
<keyword evidence="4" id="KW-1185">Reference proteome</keyword>
<dbReference type="EMBL" id="JBEPLO010000001">
    <property type="protein sequence ID" value="MET3556932.1"/>
    <property type="molecule type" value="Genomic_DNA"/>
</dbReference>
<evidence type="ECO:0000313" key="3">
    <source>
        <dbReference type="EMBL" id="MET3556932.1"/>
    </source>
</evidence>
<name>A0ABV2FED5_9STRE</name>
<protein>
    <recommendedName>
        <fullName evidence="2">DUF4825 domain-containing protein</fullName>
    </recommendedName>
</protein>
<accession>A0ABV2FED5</accession>
<feature type="domain" description="DUF4825" evidence="2">
    <location>
        <begin position="32"/>
        <end position="110"/>
    </location>
</feature>
<dbReference type="PROSITE" id="PS51257">
    <property type="entry name" value="PROKAR_LIPOPROTEIN"/>
    <property type="match status" value="1"/>
</dbReference>
<keyword evidence="1" id="KW-0732">Signal</keyword>
<feature type="chain" id="PRO_5047340138" description="DUF4825 domain-containing protein" evidence="1">
    <location>
        <begin position="23"/>
        <end position="119"/>
    </location>
</feature>
<gene>
    <name evidence="3" type="ORF">ABID29_000041</name>
</gene>
<dbReference type="Pfam" id="PF16107">
    <property type="entry name" value="DUF4825"/>
    <property type="match status" value="1"/>
</dbReference>